<dbReference type="Proteomes" id="UP001049518">
    <property type="component" value="Chromosome"/>
</dbReference>
<feature type="region of interest" description="Disordered" evidence="1">
    <location>
        <begin position="1"/>
        <end position="22"/>
    </location>
</feature>
<feature type="domain" description="DUF397" evidence="2">
    <location>
        <begin position="11"/>
        <end position="62"/>
    </location>
</feature>
<keyword evidence="4" id="KW-1185">Reference proteome</keyword>
<dbReference type="Pfam" id="PF04149">
    <property type="entry name" value="DUF397"/>
    <property type="match status" value="1"/>
</dbReference>
<evidence type="ECO:0000259" key="2">
    <source>
        <dbReference type="Pfam" id="PF04149"/>
    </source>
</evidence>
<reference evidence="3" key="1">
    <citation type="submission" date="2020-07" db="EMBL/GenBank/DDBJ databases">
        <authorList>
            <person name="Tarantini F.S."/>
            <person name="Hong K.W."/>
            <person name="Chan K.G."/>
        </authorList>
    </citation>
    <scope>NUCLEOTIDE SEQUENCE</scope>
    <source>
        <strain evidence="3">32-07</strain>
    </source>
</reference>
<sequence>MESGSKAGPCWRKSSHSGGEGGQCVELAVVGDAVAVRDSKNPQGGHLTVRRGVLVALVGQVKAGALDL</sequence>
<dbReference type="InterPro" id="IPR007278">
    <property type="entry name" value="DUF397"/>
</dbReference>
<gene>
    <name evidence="3" type="ORF">AGRA3207_004436</name>
</gene>
<dbReference type="EMBL" id="CP059572">
    <property type="protein sequence ID" value="QXJ23299.1"/>
    <property type="molecule type" value="Genomic_DNA"/>
</dbReference>
<accession>A0ABX8QYN7</accession>
<evidence type="ECO:0000313" key="4">
    <source>
        <dbReference type="Proteomes" id="UP001049518"/>
    </source>
</evidence>
<evidence type="ECO:0000256" key="1">
    <source>
        <dbReference type="SAM" id="MobiDB-lite"/>
    </source>
</evidence>
<protein>
    <submittedName>
        <fullName evidence="3">DUF397 domain-containing protein</fullName>
    </submittedName>
</protein>
<proteinExistence type="predicted"/>
<organism evidence="3 4">
    <name type="scientific">Actinomadura graeca</name>
    <dbReference type="NCBI Taxonomy" id="2750812"/>
    <lineage>
        <taxon>Bacteria</taxon>
        <taxon>Bacillati</taxon>
        <taxon>Actinomycetota</taxon>
        <taxon>Actinomycetes</taxon>
        <taxon>Streptosporangiales</taxon>
        <taxon>Thermomonosporaceae</taxon>
        <taxon>Actinomadura</taxon>
    </lineage>
</organism>
<name>A0ABX8QYN7_9ACTN</name>
<evidence type="ECO:0000313" key="3">
    <source>
        <dbReference type="EMBL" id="QXJ23299.1"/>
    </source>
</evidence>